<dbReference type="Proteomes" id="UP001163603">
    <property type="component" value="Chromosome 1"/>
</dbReference>
<evidence type="ECO:0000313" key="2">
    <source>
        <dbReference type="Proteomes" id="UP001163603"/>
    </source>
</evidence>
<protein>
    <submittedName>
        <fullName evidence="1">Uncharacterized protein</fullName>
    </submittedName>
</protein>
<accession>A0ACC0ZHR7</accession>
<comment type="caution">
    <text evidence="1">The sequence shown here is derived from an EMBL/GenBank/DDBJ whole genome shotgun (WGS) entry which is preliminary data.</text>
</comment>
<reference evidence="2" key="1">
    <citation type="journal article" date="2023" name="G3 (Bethesda)">
        <title>Genome assembly and association tests identify interacting loci associated with vigor, precocity, and sex in interspecific pistachio rootstocks.</title>
        <authorList>
            <person name="Palmer W."/>
            <person name="Jacygrad E."/>
            <person name="Sagayaradj S."/>
            <person name="Cavanaugh K."/>
            <person name="Han R."/>
            <person name="Bertier L."/>
            <person name="Beede B."/>
            <person name="Kafkas S."/>
            <person name="Golino D."/>
            <person name="Preece J."/>
            <person name="Michelmore R."/>
        </authorList>
    </citation>
    <scope>NUCLEOTIDE SEQUENCE [LARGE SCALE GENOMIC DNA]</scope>
</reference>
<organism evidence="1 2">
    <name type="scientific">Pistacia integerrima</name>
    <dbReference type="NCBI Taxonomy" id="434235"/>
    <lineage>
        <taxon>Eukaryota</taxon>
        <taxon>Viridiplantae</taxon>
        <taxon>Streptophyta</taxon>
        <taxon>Embryophyta</taxon>
        <taxon>Tracheophyta</taxon>
        <taxon>Spermatophyta</taxon>
        <taxon>Magnoliopsida</taxon>
        <taxon>eudicotyledons</taxon>
        <taxon>Gunneridae</taxon>
        <taxon>Pentapetalae</taxon>
        <taxon>rosids</taxon>
        <taxon>malvids</taxon>
        <taxon>Sapindales</taxon>
        <taxon>Anacardiaceae</taxon>
        <taxon>Pistacia</taxon>
    </lineage>
</organism>
<evidence type="ECO:0000313" key="1">
    <source>
        <dbReference type="EMBL" id="KAJ0051734.1"/>
    </source>
</evidence>
<name>A0ACC0ZHR7_9ROSI</name>
<proteinExistence type="predicted"/>
<sequence length="296" mass="33324">MEEHDHHLSQPLLYATPTTSTAFSNTTTTGYISNVDADNIKILSSNNSIISRLLSVFFIGIISIWANYEASKGFDVIIVNDSKDTLAGKHFELLYISNDKATRILLNTSAFAENILYSDTNHSKKQVHRVTLRLTAKNLSQIVTVDTSKTDEFVINLSPSIMGYANVNSAIISALQRGMARTWLWDGESRAPARLMDGLVEYITMLAGMSQRKKFVGGGELPKFSHVCWDDKDPRVVADFLDYCEEHNNGFIQRLNQAMREGWDIATVNDALGMEAKYYCDSYKKKLCMIHHFNCN</sequence>
<dbReference type="EMBL" id="CM047736">
    <property type="protein sequence ID" value="KAJ0051734.1"/>
    <property type="molecule type" value="Genomic_DNA"/>
</dbReference>
<keyword evidence="2" id="KW-1185">Reference proteome</keyword>
<gene>
    <name evidence="1" type="ORF">Pint_01424</name>
</gene>